<dbReference type="PANTHER" id="PTHR10272:SF0">
    <property type="entry name" value="PLATELET-ACTIVATING FACTOR ACETYLHYDROLASE"/>
    <property type="match status" value="1"/>
</dbReference>
<feature type="compositionally biased region" description="Basic and acidic residues" evidence="4">
    <location>
        <begin position="12"/>
        <end position="21"/>
    </location>
</feature>
<dbReference type="PANTHER" id="PTHR10272">
    <property type="entry name" value="PLATELET-ACTIVATING FACTOR ACETYLHYDROLASE"/>
    <property type="match status" value="1"/>
</dbReference>
<evidence type="ECO:0000256" key="3">
    <source>
        <dbReference type="ARBA" id="ARBA00023098"/>
    </source>
</evidence>
<dbReference type="GO" id="GO:0016787">
    <property type="term" value="F:hydrolase activity"/>
    <property type="evidence" value="ECO:0007669"/>
    <property type="project" value="UniProtKB-KW"/>
</dbReference>
<name>A0ABV4ALV2_9GAMM</name>
<evidence type="ECO:0000256" key="2">
    <source>
        <dbReference type="ARBA" id="ARBA00022963"/>
    </source>
</evidence>
<dbReference type="InterPro" id="IPR029058">
    <property type="entry name" value="AB_hydrolase_fold"/>
</dbReference>
<keyword evidence="2" id="KW-0442">Lipid degradation</keyword>
<evidence type="ECO:0000313" key="5">
    <source>
        <dbReference type="EMBL" id="MEY2181121.1"/>
    </source>
</evidence>
<dbReference type="Proteomes" id="UP001562159">
    <property type="component" value="Unassembled WGS sequence"/>
</dbReference>
<dbReference type="EMBL" id="JBGBPY010000001">
    <property type="protein sequence ID" value="MEY2181121.1"/>
    <property type="molecule type" value="Genomic_DNA"/>
</dbReference>
<dbReference type="Gene3D" id="3.40.50.1820">
    <property type="entry name" value="alpha/beta hydrolase"/>
    <property type="match status" value="1"/>
</dbReference>
<feature type="region of interest" description="Disordered" evidence="4">
    <location>
        <begin position="1"/>
        <end position="21"/>
    </location>
</feature>
<dbReference type="Pfam" id="PF07224">
    <property type="entry name" value="Chlorophyllase"/>
    <property type="match status" value="1"/>
</dbReference>
<organism evidence="5 6">
    <name type="scientific">Rhodanobacter humi</name>
    <dbReference type="NCBI Taxonomy" id="1888173"/>
    <lineage>
        <taxon>Bacteria</taxon>
        <taxon>Pseudomonadati</taxon>
        <taxon>Pseudomonadota</taxon>
        <taxon>Gammaproteobacteria</taxon>
        <taxon>Lysobacterales</taxon>
        <taxon>Rhodanobacteraceae</taxon>
        <taxon>Rhodanobacter</taxon>
    </lineage>
</organism>
<protein>
    <submittedName>
        <fullName evidence="5">Alpha/beta hydrolase</fullName>
    </submittedName>
</protein>
<keyword evidence="1 5" id="KW-0378">Hydrolase</keyword>
<sequence>MGRSELAWTDTTRSDADTPSGKRELRGWLYYPTTQAPAVEGVALDGAWADAYRPSLERRLGVAAAKAMLTAHWHASDAPAAPGRFPVLVFAHGYHQLPTNYSALLEGLASRGYVVLAMASPGIAEVVPLAGNRMAPNRPLDDRSYDTMARDIVSAIGELPALDASAGKPYAGHLDLDRVDVFGHSVGGAAAMLAAARVPRVHAAANLDGDYVGPSAVAQPRVPLLYVTSQPPDRPAQPKSDWDTERNEVRRGRLWRHLASRSPRALRVRVGGMFHANFEDSALLPASAMPRKLRENRYGSIDGARGLDLTVRLLAGFFSETLGGAPMDSVQAVVRQFPEADLQVLTRMPDRSKSGSE</sequence>
<keyword evidence="3" id="KW-0443">Lipid metabolism</keyword>
<comment type="caution">
    <text evidence="5">The sequence shown here is derived from an EMBL/GenBank/DDBJ whole genome shotgun (WGS) entry which is preliminary data.</text>
</comment>
<gene>
    <name evidence="5" type="ORF">AB7878_01715</name>
</gene>
<evidence type="ECO:0000256" key="1">
    <source>
        <dbReference type="ARBA" id="ARBA00022801"/>
    </source>
</evidence>
<evidence type="ECO:0000256" key="4">
    <source>
        <dbReference type="SAM" id="MobiDB-lite"/>
    </source>
</evidence>
<accession>A0ABV4ALV2</accession>
<keyword evidence="6" id="KW-1185">Reference proteome</keyword>
<reference evidence="5 6" key="1">
    <citation type="submission" date="2024-07" db="EMBL/GenBank/DDBJ databases">
        <title>Molecular mechanisms and environmental adaptations of flagellar loss and biofilm growth of Rhodanobacter under environmental stress.</title>
        <authorList>
            <person name="Chen M."/>
        </authorList>
    </citation>
    <scope>NUCLEOTIDE SEQUENCE [LARGE SCALE GENOMIC DNA]</scope>
    <source>
        <strain evidence="5 6">RS22</strain>
    </source>
</reference>
<evidence type="ECO:0000313" key="6">
    <source>
        <dbReference type="Proteomes" id="UP001562159"/>
    </source>
</evidence>
<proteinExistence type="predicted"/>
<dbReference type="Pfam" id="PF03403">
    <property type="entry name" value="PAF-AH_p_II"/>
    <property type="match status" value="1"/>
</dbReference>
<dbReference type="InterPro" id="IPR017395">
    <property type="entry name" value="Chlorophyllase-like"/>
</dbReference>
<dbReference type="SUPFAM" id="SSF53474">
    <property type="entry name" value="alpha/beta-Hydrolases"/>
    <property type="match status" value="1"/>
</dbReference>